<dbReference type="EMBL" id="CAJVQB010087758">
    <property type="protein sequence ID" value="CAG8847465.1"/>
    <property type="molecule type" value="Genomic_DNA"/>
</dbReference>
<evidence type="ECO:0000313" key="1">
    <source>
        <dbReference type="EMBL" id="CAG8847465.1"/>
    </source>
</evidence>
<feature type="non-terminal residue" evidence="1">
    <location>
        <position position="1"/>
    </location>
</feature>
<keyword evidence="2" id="KW-1185">Reference proteome</keyword>
<gene>
    <name evidence="1" type="ORF">GMARGA_LOCUS38683</name>
</gene>
<sequence>KERLLGEEKVVKKKEGLLGEEKVIEKSKGYWKKGSLPGEGRIVGRRESG</sequence>
<feature type="non-terminal residue" evidence="1">
    <location>
        <position position="49"/>
    </location>
</feature>
<comment type="caution">
    <text evidence="1">The sequence shown here is derived from an EMBL/GenBank/DDBJ whole genome shotgun (WGS) entry which is preliminary data.</text>
</comment>
<evidence type="ECO:0000313" key="2">
    <source>
        <dbReference type="Proteomes" id="UP000789901"/>
    </source>
</evidence>
<name>A0ABN7X451_GIGMA</name>
<organism evidence="1 2">
    <name type="scientific">Gigaspora margarita</name>
    <dbReference type="NCBI Taxonomy" id="4874"/>
    <lineage>
        <taxon>Eukaryota</taxon>
        <taxon>Fungi</taxon>
        <taxon>Fungi incertae sedis</taxon>
        <taxon>Mucoromycota</taxon>
        <taxon>Glomeromycotina</taxon>
        <taxon>Glomeromycetes</taxon>
        <taxon>Diversisporales</taxon>
        <taxon>Gigasporaceae</taxon>
        <taxon>Gigaspora</taxon>
    </lineage>
</organism>
<protein>
    <submittedName>
        <fullName evidence="1">21451_t:CDS:1</fullName>
    </submittedName>
</protein>
<dbReference type="Proteomes" id="UP000789901">
    <property type="component" value="Unassembled WGS sequence"/>
</dbReference>
<accession>A0ABN7X451</accession>
<proteinExistence type="predicted"/>
<reference evidence="1 2" key="1">
    <citation type="submission" date="2021-06" db="EMBL/GenBank/DDBJ databases">
        <authorList>
            <person name="Kallberg Y."/>
            <person name="Tangrot J."/>
            <person name="Rosling A."/>
        </authorList>
    </citation>
    <scope>NUCLEOTIDE SEQUENCE [LARGE SCALE GENOMIC DNA]</scope>
    <source>
        <strain evidence="1 2">120-4 pot B 10/14</strain>
    </source>
</reference>